<proteinExistence type="predicted"/>
<sequence>MSEYTERKEDELKRPWIVKDGDGEHTLDDAPTWVPERASPISQQEADDMGVLEDDGLLALFYHKENHDLLLWLWKSDSGIVIEFESEPGYSLPYWVPERATRDAITIFVESSEWKLSDVPDQVREELIDGLVEWSETK</sequence>
<dbReference type="Proteomes" id="UP000439022">
    <property type="component" value="Unassembled WGS sequence"/>
</dbReference>
<gene>
    <name evidence="2" type="ORF">GJR96_00605</name>
</gene>
<feature type="compositionally biased region" description="Basic and acidic residues" evidence="1">
    <location>
        <begin position="15"/>
        <end position="28"/>
    </location>
</feature>
<comment type="caution">
    <text evidence="2">The sequence shown here is derived from an EMBL/GenBank/DDBJ whole genome shotgun (WGS) entry which is preliminary data.</text>
</comment>
<keyword evidence="3" id="KW-1185">Reference proteome</keyword>
<organism evidence="2 3">
    <name type="scientific">Haloferax litoreum</name>
    <dbReference type="NCBI Taxonomy" id="2666140"/>
    <lineage>
        <taxon>Archaea</taxon>
        <taxon>Methanobacteriati</taxon>
        <taxon>Methanobacteriota</taxon>
        <taxon>Stenosarchaea group</taxon>
        <taxon>Halobacteria</taxon>
        <taxon>Halobacteriales</taxon>
        <taxon>Haloferacaceae</taxon>
        <taxon>Haloferax</taxon>
    </lineage>
</organism>
<evidence type="ECO:0000313" key="2">
    <source>
        <dbReference type="EMBL" id="MRX20459.1"/>
    </source>
</evidence>
<protein>
    <submittedName>
        <fullName evidence="2">Uncharacterized protein</fullName>
    </submittedName>
</protein>
<dbReference type="RefSeq" id="WP_151161047.1">
    <property type="nucleotide sequence ID" value="NZ_WKJO01000001.1"/>
</dbReference>
<feature type="region of interest" description="Disordered" evidence="1">
    <location>
        <begin position="15"/>
        <end position="46"/>
    </location>
</feature>
<evidence type="ECO:0000313" key="3">
    <source>
        <dbReference type="Proteomes" id="UP000439022"/>
    </source>
</evidence>
<reference evidence="2 3" key="1">
    <citation type="submission" date="2019-11" db="EMBL/GenBank/DDBJ databases">
        <title>Whole genome sequence of Haloferax sp. MBLA0076.</title>
        <authorList>
            <person name="Seo M.-J."/>
            <person name="Cho E.-S."/>
        </authorList>
    </citation>
    <scope>NUCLEOTIDE SEQUENCE [LARGE SCALE GENOMIC DNA]</scope>
    <source>
        <strain evidence="2 3">MBLA0076</strain>
    </source>
</reference>
<accession>A0A6A8GCE7</accession>
<dbReference type="EMBL" id="WKJO01000001">
    <property type="protein sequence ID" value="MRX20459.1"/>
    <property type="molecule type" value="Genomic_DNA"/>
</dbReference>
<name>A0A6A8GCE7_9EURY</name>
<dbReference type="AlphaFoldDB" id="A0A6A8GCE7"/>
<evidence type="ECO:0000256" key="1">
    <source>
        <dbReference type="SAM" id="MobiDB-lite"/>
    </source>
</evidence>